<keyword evidence="7 10" id="KW-0472">Membrane</keyword>
<dbReference type="GO" id="GO:0005549">
    <property type="term" value="F:odorant binding"/>
    <property type="evidence" value="ECO:0007669"/>
    <property type="project" value="InterPro"/>
</dbReference>
<evidence type="ECO:0000256" key="2">
    <source>
        <dbReference type="ARBA" id="ARBA00022475"/>
    </source>
</evidence>
<dbReference type="GO" id="GO:0007165">
    <property type="term" value="P:signal transduction"/>
    <property type="evidence" value="ECO:0007669"/>
    <property type="project" value="UniProtKB-KW"/>
</dbReference>
<keyword evidence="2" id="KW-1003">Cell membrane</keyword>
<feature type="transmembrane region" description="Helical" evidence="10">
    <location>
        <begin position="29"/>
        <end position="48"/>
    </location>
</feature>
<keyword evidence="3" id="KW-0716">Sensory transduction</keyword>
<proteinExistence type="predicted"/>
<keyword evidence="6 10" id="KW-1133">Transmembrane helix</keyword>
<reference evidence="11 12" key="1">
    <citation type="submission" date="2020-11" db="EMBL/GenBank/DDBJ databases">
        <authorList>
            <person name="Wallbank WR R."/>
            <person name="Pardo Diaz C."/>
            <person name="Kozak K."/>
            <person name="Martin S."/>
            <person name="Jiggins C."/>
            <person name="Moest M."/>
            <person name="Warren A I."/>
            <person name="Generalovic N T."/>
            <person name="Byers J.R.P. K."/>
            <person name="Montejo-Kovacevich G."/>
            <person name="Yen C E."/>
        </authorList>
    </citation>
    <scope>NUCLEOTIDE SEQUENCE [LARGE SCALE GENOMIC DNA]</scope>
</reference>
<name>A0A7R8YPA9_HERIL</name>
<evidence type="ECO:0000256" key="7">
    <source>
        <dbReference type="ARBA" id="ARBA00023136"/>
    </source>
</evidence>
<evidence type="ECO:0000256" key="10">
    <source>
        <dbReference type="SAM" id="Phobius"/>
    </source>
</evidence>
<evidence type="ECO:0000256" key="5">
    <source>
        <dbReference type="ARBA" id="ARBA00022725"/>
    </source>
</evidence>
<dbReference type="GO" id="GO:0005886">
    <property type="term" value="C:plasma membrane"/>
    <property type="evidence" value="ECO:0007669"/>
    <property type="project" value="UniProtKB-SubCell"/>
</dbReference>
<evidence type="ECO:0000256" key="6">
    <source>
        <dbReference type="ARBA" id="ARBA00022989"/>
    </source>
</evidence>
<dbReference type="InterPro" id="IPR004117">
    <property type="entry name" value="7tm6_olfct_rcpt"/>
</dbReference>
<evidence type="ECO:0000256" key="1">
    <source>
        <dbReference type="ARBA" id="ARBA00004651"/>
    </source>
</evidence>
<dbReference type="AlphaFoldDB" id="A0A7R8YPA9"/>
<sequence length="187" mass="22086">MIEDVPIISINVKILKFWSFILVHNWRRYISIIPAMIMNVAQFLDMYFTTEPIDSIARNFYFVVLWFIAVMRALYLTANRRKFEVFMENLEYMYHEIKRDGEKPIVNLLNEVTNNARRISKFNLAFAAFVSTGFVLYPLFTGDRGNLSYFKYNAPAIVFKGNATVILLDLKLRLEYTSNFHFLYIVS</sequence>
<feature type="transmembrane region" description="Helical" evidence="10">
    <location>
        <begin position="122"/>
        <end position="140"/>
    </location>
</feature>
<feature type="transmembrane region" description="Helical" evidence="10">
    <location>
        <begin position="60"/>
        <end position="78"/>
    </location>
</feature>
<evidence type="ECO:0000256" key="9">
    <source>
        <dbReference type="ARBA" id="ARBA00023224"/>
    </source>
</evidence>
<dbReference type="OrthoDB" id="7677057at2759"/>
<dbReference type="EMBL" id="LR899009">
    <property type="protein sequence ID" value="CAD7077201.1"/>
    <property type="molecule type" value="Genomic_DNA"/>
</dbReference>
<dbReference type="Pfam" id="PF02949">
    <property type="entry name" value="7tm_6"/>
    <property type="match status" value="1"/>
</dbReference>
<accession>A0A7R8YPA9</accession>
<evidence type="ECO:0000313" key="12">
    <source>
        <dbReference type="Proteomes" id="UP000594454"/>
    </source>
</evidence>
<evidence type="ECO:0000256" key="4">
    <source>
        <dbReference type="ARBA" id="ARBA00022692"/>
    </source>
</evidence>
<gene>
    <name evidence="11" type="ORF">HERILL_LOCUS568</name>
</gene>
<keyword evidence="12" id="KW-1185">Reference proteome</keyword>
<keyword evidence="8" id="KW-0675">Receptor</keyword>
<organism evidence="11 12">
    <name type="scientific">Hermetia illucens</name>
    <name type="common">Black soldier fly</name>
    <dbReference type="NCBI Taxonomy" id="343691"/>
    <lineage>
        <taxon>Eukaryota</taxon>
        <taxon>Metazoa</taxon>
        <taxon>Ecdysozoa</taxon>
        <taxon>Arthropoda</taxon>
        <taxon>Hexapoda</taxon>
        <taxon>Insecta</taxon>
        <taxon>Pterygota</taxon>
        <taxon>Neoptera</taxon>
        <taxon>Endopterygota</taxon>
        <taxon>Diptera</taxon>
        <taxon>Brachycera</taxon>
        <taxon>Stratiomyomorpha</taxon>
        <taxon>Stratiomyidae</taxon>
        <taxon>Hermetiinae</taxon>
        <taxon>Hermetia</taxon>
    </lineage>
</organism>
<comment type="subcellular location">
    <subcellularLocation>
        <location evidence="1">Cell membrane</location>
        <topology evidence="1">Multi-pass membrane protein</topology>
    </subcellularLocation>
</comment>
<dbReference type="GO" id="GO:0004984">
    <property type="term" value="F:olfactory receptor activity"/>
    <property type="evidence" value="ECO:0007669"/>
    <property type="project" value="InterPro"/>
</dbReference>
<keyword evidence="5" id="KW-0552">Olfaction</keyword>
<evidence type="ECO:0000313" key="11">
    <source>
        <dbReference type="EMBL" id="CAD7077201.1"/>
    </source>
</evidence>
<keyword evidence="9" id="KW-0807">Transducer</keyword>
<dbReference type="Proteomes" id="UP000594454">
    <property type="component" value="Chromosome 1"/>
</dbReference>
<protein>
    <submittedName>
        <fullName evidence="11">Uncharacterized protein</fullName>
    </submittedName>
</protein>
<evidence type="ECO:0000256" key="3">
    <source>
        <dbReference type="ARBA" id="ARBA00022606"/>
    </source>
</evidence>
<dbReference type="InParanoid" id="A0A7R8YPA9"/>
<evidence type="ECO:0000256" key="8">
    <source>
        <dbReference type="ARBA" id="ARBA00023170"/>
    </source>
</evidence>
<keyword evidence="4 10" id="KW-0812">Transmembrane</keyword>